<dbReference type="GO" id="GO:0016491">
    <property type="term" value="F:oxidoreductase activity"/>
    <property type="evidence" value="ECO:0007669"/>
    <property type="project" value="UniProtKB-KW"/>
</dbReference>
<dbReference type="Proteomes" id="UP000886335">
    <property type="component" value="Unassembled WGS sequence"/>
</dbReference>
<proteinExistence type="predicted"/>
<name>A0A831STJ7_PROAE</name>
<dbReference type="AlphaFoldDB" id="A0A831STJ7"/>
<dbReference type="InterPro" id="IPR050463">
    <property type="entry name" value="Gfo/Idh/MocA_oxidrdct_glycsds"/>
</dbReference>
<gene>
    <name evidence="3" type="ORF">ENN50_09365</name>
</gene>
<evidence type="ECO:0000259" key="2">
    <source>
        <dbReference type="Pfam" id="PF02894"/>
    </source>
</evidence>
<dbReference type="Pfam" id="PF02894">
    <property type="entry name" value="GFO_IDH_MocA_C"/>
    <property type="match status" value="1"/>
</dbReference>
<dbReference type="PANTHER" id="PTHR43818:SF11">
    <property type="entry name" value="BCDNA.GH03377"/>
    <property type="match status" value="1"/>
</dbReference>
<keyword evidence="1" id="KW-0560">Oxidoreductase</keyword>
<evidence type="ECO:0000256" key="1">
    <source>
        <dbReference type="ARBA" id="ARBA00023002"/>
    </source>
</evidence>
<organism evidence="3">
    <name type="scientific">Prosthecochloris aestuarii</name>
    <dbReference type="NCBI Taxonomy" id="1102"/>
    <lineage>
        <taxon>Bacteria</taxon>
        <taxon>Pseudomonadati</taxon>
        <taxon>Chlorobiota</taxon>
        <taxon>Chlorobiia</taxon>
        <taxon>Chlorobiales</taxon>
        <taxon>Chlorobiaceae</taxon>
        <taxon>Prosthecochloris</taxon>
    </lineage>
</organism>
<feature type="non-terminal residue" evidence="3">
    <location>
        <position position="1"/>
    </location>
</feature>
<dbReference type="Gene3D" id="3.30.360.10">
    <property type="entry name" value="Dihydrodipicolinate Reductase, domain 2"/>
    <property type="match status" value="1"/>
</dbReference>
<dbReference type="InterPro" id="IPR004104">
    <property type="entry name" value="Gfo/Idh/MocA-like_OxRdtase_C"/>
</dbReference>
<dbReference type="PANTHER" id="PTHR43818">
    <property type="entry name" value="BCDNA.GH03377"/>
    <property type="match status" value="1"/>
</dbReference>
<reference evidence="3" key="1">
    <citation type="journal article" date="2020" name="mSystems">
        <title>Genome- and Community-Level Interaction Insights into Carbon Utilization and Element Cycling Functions of Hydrothermarchaeota in Hydrothermal Sediment.</title>
        <authorList>
            <person name="Zhou Z."/>
            <person name="Liu Y."/>
            <person name="Xu W."/>
            <person name="Pan J."/>
            <person name="Luo Z.H."/>
            <person name="Li M."/>
        </authorList>
    </citation>
    <scope>NUCLEOTIDE SEQUENCE [LARGE SCALE GENOMIC DNA]</scope>
    <source>
        <strain evidence="3">SpSt-1181</strain>
    </source>
</reference>
<dbReference type="EMBL" id="DSBW01000210">
    <property type="protein sequence ID" value="HED31863.1"/>
    <property type="molecule type" value="Genomic_DNA"/>
</dbReference>
<protein>
    <submittedName>
        <fullName evidence="3">Gfo/Idh/MocA family oxidoreductase</fullName>
    </submittedName>
</protein>
<accession>A0A831STJ7</accession>
<evidence type="ECO:0000313" key="3">
    <source>
        <dbReference type="EMBL" id="HED31863.1"/>
    </source>
</evidence>
<dbReference type="SUPFAM" id="SSF55347">
    <property type="entry name" value="Glyceraldehyde-3-phosphate dehydrogenase-like, C-terminal domain"/>
    <property type="match status" value="1"/>
</dbReference>
<feature type="domain" description="Gfo/Idh/MocA-like oxidoreductase C-terminal" evidence="2">
    <location>
        <begin position="2"/>
        <end position="212"/>
    </location>
</feature>
<sequence length="214" mass="23808">SWWSLAEKGGGALGAIGSHLIDLNRFLVGEISEVSCRLSTFMTSRPDDEDRLQQVTSDDAFSMMLQFGPSSLAFGAPACVHVTTVGSYTSFAFEVIGSLKTVRFDGAGRVWEVHNTSAKGGRSLIDPPAWKEVEPVLPWDELVLQEKIRQSSLWVHGIFAVGFAFYADRIVRAVRRNEQRIPDAASFEDGLVVQKVMQAARQSDAERRWIKIKY</sequence>
<comment type="caution">
    <text evidence="3">The sequence shown here is derived from an EMBL/GenBank/DDBJ whole genome shotgun (WGS) entry which is preliminary data.</text>
</comment>